<dbReference type="Proteomes" id="UP001164718">
    <property type="component" value="Chromosome"/>
</dbReference>
<dbReference type="GO" id="GO:0016791">
    <property type="term" value="F:phosphatase activity"/>
    <property type="evidence" value="ECO:0007669"/>
    <property type="project" value="UniProtKB-ARBA"/>
</dbReference>
<name>A0A9E8LWB8_9BACI</name>
<protein>
    <submittedName>
        <fullName evidence="1">HAD-IIB family hydrolase</fullName>
    </submittedName>
</protein>
<dbReference type="PANTHER" id="PTHR10000">
    <property type="entry name" value="PHOSPHOSERINE PHOSPHATASE"/>
    <property type="match status" value="1"/>
</dbReference>
<dbReference type="RefSeq" id="WP_275418696.1">
    <property type="nucleotide sequence ID" value="NZ_CP106878.1"/>
</dbReference>
<dbReference type="Gene3D" id="3.30.1240.10">
    <property type="match status" value="1"/>
</dbReference>
<dbReference type="Pfam" id="PF08282">
    <property type="entry name" value="Hydrolase_3"/>
    <property type="match status" value="1"/>
</dbReference>
<dbReference type="PANTHER" id="PTHR10000:SF55">
    <property type="entry name" value="5-AMINO-6-(5-PHOSPHO-D-RIBITYLAMINO)URACIL PHOSPHATASE YCSE"/>
    <property type="match status" value="1"/>
</dbReference>
<dbReference type="GO" id="GO:0005829">
    <property type="term" value="C:cytosol"/>
    <property type="evidence" value="ECO:0007669"/>
    <property type="project" value="TreeGrafter"/>
</dbReference>
<keyword evidence="2" id="KW-1185">Reference proteome</keyword>
<dbReference type="NCBIfam" id="TIGR01484">
    <property type="entry name" value="HAD-SF-IIB"/>
    <property type="match status" value="1"/>
</dbReference>
<dbReference type="SUPFAM" id="SSF56784">
    <property type="entry name" value="HAD-like"/>
    <property type="match status" value="1"/>
</dbReference>
<reference evidence="1" key="1">
    <citation type="submission" date="2022-09" db="EMBL/GenBank/DDBJ databases">
        <title>Complete Genomes of Fervidibacillus albus and Fervidibacillus halotolerans isolated from tidal flat sediments.</title>
        <authorList>
            <person name="Kwon K.K."/>
            <person name="Yang S.-H."/>
            <person name="Park M.J."/>
            <person name="Oh H.-M."/>
        </authorList>
    </citation>
    <scope>NUCLEOTIDE SEQUENCE</scope>
    <source>
        <strain evidence="1">MEBiC13591</strain>
    </source>
</reference>
<accession>A0A9E8LWB8</accession>
<evidence type="ECO:0000313" key="2">
    <source>
        <dbReference type="Proteomes" id="UP001164718"/>
    </source>
</evidence>
<evidence type="ECO:0000313" key="1">
    <source>
        <dbReference type="EMBL" id="WAA10887.1"/>
    </source>
</evidence>
<proteinExistence type="predicted"/>
<keyword evidence="1" id="KW-0378">Hydrolase</keyword>
<dbReference type="EMBL" id="CP106878">
    <property type="protein sequence ID" value="WAA10887.1"/>
    <property type="molecule type" value="Genomic_DNA"/>
</dbReference>
<gene>
    <name evidence="1" type="ORF">OE104_06120</name>
</gene>
<dbReference type="KEGG" id="faf:OE104_06120"/>
<dbReference type="InterPro" id="IPR023214">
    <property type="entry name" value="HAD_sf"/>
</dbReference>
<dbReference type="Gene3D" id="3.40.50.1000">
    <property type="entry name" value="HAD superfamily/HAD-like"/>
    <property type="match status" value="1"/>
</dbReference>
<organism evidence="1 2">
    <name type="scientific">Fervidibacillus albus</name>
    <dbReference type="NCBI Taxonomy" id="2980026"/>
    <lineage>
        <taxon>Bacteria</taxon>
        <taxon>Bacillati</taxon>
        <taxon>Bacillota</taxon>
        <taxon>Bacilli</taxon>
        <taxon>Bacillales</taxon>
        <taxon>Bacillaceae</taxon>
        <taxon>Fervidibacillus</taxon>
    </lineage>
</organism>
<dbReference type="InterPro" id="IPR036412">
    <property type="entry name" value="HAD-like_sf"/>
</dbReference>
<sequence length="171" mass="19350">MEEIIEFEQTHSFSKHEILKLVKERFEKGNVSFVDGLTELNQIPNLEIYKIIAFSMDIEKLKKTEKLLFAEPDIAVTSSGIGNIEITHIHAQKGTALEWFVQSKGRSLKNTMAIGDSFNDQSMLKKVACPVAMGNAPEDIKQIARFVTDTNRNEGFAKAIYKILEENEKES</sequence>
<dbReference type="PROSITE" id="PS01229">
    <property type="entry name" value="COF_2"/>
    <property type="match status" value="1"/>
</dbReference>
<dbReference type="GO" id="GO:0000287">
    <property type="term" value="F:magnesium ion binding"/>
    <property type="evidence" value="ECO:0007669"/>
    <property type="project" value="TreeGrafter"/>
</dbReference>
<dbReference type="AlphaFoldDB" id="A0A9E8LWB8"/>
<dbReference type="InterPro" id="IPR006379">
    <property type="entry name" value="HAD-SF_hydro_IIB"/>
</dbReference>